<evidence type="ECO:0000256" key="7">
    <source>
        <dbReference type="ARBA" id="ARBA00071268"/>
    </source>
</evidence>
<keyword evidence="3" id="KW-0677">Repeat</keyword>
<accession>A0A091ECF9</accession>
<dbReference type="STRING" id="85066.A0A091ECF9"/>
<proteinExistence type="inferred from homology"/>
<evidence type="ECO:0000259" key="11">
    <source>
        <dbReference type="PROSITE" id="PS50004"/>
    </source>
</evidence>
<dbReference type="GO" id="GO:0022027">
    <property type="term" value="P:interkinetic nuclear migration"/>
    <property type="evidence" value="ECO:0007669"/>
    <property type="project" value="TreeGrafter"/>
</dbReference>
<evidence type="ECO:0000313" key="13">
    <source>
        <dbReference type="Proteomes" id="UP000052976"/>
    </source>
</evidence>
<keyword evidence="2" id="KW-0963">Cytoplasm</keyword>
<dbReference type="Proteomes" id="UP000052976">
    <property type="component" value="Unassembled WGS sequence"/>
</dbReference>
<evidence type="ECO:0000256" key="9">
    <source>
        <dbReference type="SAM" id="Coils"/>
    </source>
</evidence>
<dbReference type="InterPro" id="IPR035892">
    <property type="entry name" value="C2_domain_sf"/>
</dbReference>
<dbReference type="GO" id="GO:0032880">
    <property type="term" value="P:regulation of protein localization"/>
    <property type="evidence" value="ECO:0007669"/>
    <property type="project" value="UniProtKB-ARBA"/>
</dbReference>
<gene>
    <name evidence="12" type="ORF">N302_15698</name>
</gene>
<evidence type="ECO:0000256" key="1">
    <source>
        <dbReference type="ARBA" id="ARBA00004300"/>
    </source>
</evidence>
<feature type="compositionally biased region" description="Polar residues" evidence="10">
    <location>
        <begin position="408"/>
        <end position="420"/>
    </location>
</feature>
<feature type="region of interest" description="Disordered" evidence="10">
    <location>
        <begin position="603"/>
        <end position="626"/>
    </location>
</feature>
<feature type="non-terminal residue" evidence="12">
    <location>
        <position position="1"/>
    </location>
</feature>
<comment type="similarity">
    <text evidence="6">Belongs to the CEP120 family.</text>
</comment>
<keyword evidence="13" id="KW-1185">Reference proteome</keyword>
<comment type="subcellular location">
    <subcellularLocation>
        <location evidence="1">Cytoplasm</location>
        <location evidence="1">Cytoskeleton</location>
        <location evidence="1">Microtubule organizing center</location>
        <location evidence="1">Centrosome</location>
    </subcellularLocation>
</comment>
<organism evidence="12 13">
    <name type="scientific">Corvus brachyrhynchos</name>
    <name type="common">American crow</name>
    <dbReference type="NCBI Taxonomy" id="85066"/>
    <lineage>
        <taxon>Eukaryota</taxon>
        <taxon>Metazoa</taxon>
        <taxon>Chordata</taxon>
        <taxon>Craniata</taxon>
        <taxon>Vertebrata</taxon>
        <taxon>Euteleostomi</taxon>
        <taxon>Archelosauria</taxon>
        <taxon>Archosauria</taxon>
        <taxon>Dinosauria</taxon>
        <taxon>Saurischia</taxon>
        <taxon>Theropoda</taxon>
        <taxon>Coelurosauria</taxon>
        <taxon>Aves</taxon>
        <taxon>Neognathae</taxon>
        <taxon>Neoaves</taxon>
        <taxon>Telluraves</taxon>
        <taxon>Australaves</taxon>
        <taxon>Passeriformes</taxon>
        <taxon>Corvoidea</taxon>
        <taxon>Corvidae</taxon>
        <taxon>Corvus</taxon>
    </lineage>
</organism>
<dbReference type="AlphaFoldDB" id="A0A091ECF9"/>
<dbReference type="EMBL" id="KK718302">
    <property type="protein sequence ID" value="KFO55658.1"/>
    <property type="molecule type" value="Genomic_DNA"/>
</dbReference>
<keyword evidence="5" id="KW-0206">Cytoskeleton</keyword>
<evidence type="ECO:0000256" key="5">
    <source>
        <dbReference type="ARBA" id="ARBA00023212"/>
    </source>
</evidence>
<feature type="domain" description="C2" evidence="11">
    <location>
        <begin position="417"/>
        <end position="548"/>
    </location>
</feature>
<protein>
    <recommendedName>
        <fullName evidence="7">Centrosomal protein of 120 kDa</fullName>
    </recommendedName>
    <alternativeName>
        <fullName evidence="8">Coiled-coil domain-containing protein 100</fullName>
    </alternativeName>
</protein>
<evidence type="ECO:0000256" key="8">
    <source>
        <dbReference type="ARBA" id="ARBA00076226"/>
    </source>
</evidence>
<feature type="compositionally biased region" description="Basic and acidic residues" evidence="10">
    <location>
        <begin position="386"/>
        <end position="401"/>
    </location>
</feature>
<dbReference type="PANTHER" id="PTHR21574:SF0">
    <property type="entry name" value="CENTROSOMAL PROTEIN OF 120 KDA"/>
    <property type="match status" value="1"/>
</dbReference>
<keyword evidence="4 9" id="KW-0175">Coiled coil</keyword>
<dbReference type="InterPro" id="IPR000008">
    <property type="entry name" value="C2_dom"/>
</dbReference>
<dbReference type="FunFam" id="2.60.40.150:FF:000112">
    <property type="entry name" value="centrosomal protein of 120 kDa isoform X1"/>
    <property type="match status" value="1"/>
</dbReference>
<dbReference type="PANTHER" id="PTHR21574">
    <property type="entry name" value="CENTROSOMAL PROTEIN OF 120 KDA"/>
    <property type="match status" value="1"/>
</dbReference>
<dbReference type="InterPro" id="IPR022136">
    <property type="entry name" value="DUF3668"/>
</dbReference>
<dbReference type="GO" id="GO:1903724">
    <property type="term" value="P:positive regulation of centriole elongation"/>
    <property type="evidence" value="ECO:0007669"/>
    <property type="project" value="TreeGrafter"/>
</dbReference>
<evidence type="ECO:0000256" key="3">
    <source>
        <dbReference type="ARBA" id="ARBA00022737"/>
    </source>
</evidence>
<dbReference type="Pfam" id="PF12416">
    <property type="entry name" value="DUF3668"/>
    <property type="match status" value="1"/>
</dbReference>
<feature type="compositionally biased region" description="Polar residues" evidence="10">
    <location>
        <begin position="353"/>
        <end position="373"/>
    </location>
</feature>
<dbReference type="Gene3D" id="2.60.40.150">
    <property type="entry name" value="C2 domain"/>
    <property type="match status" value="1"/>
</dbReference>
<evidence type="ECO:0000313" key="12">
    <source>
        <dbReference type="EMBL" id="KFO55658.1"/>
    </source>
</evidence>
<dbReference type="Pfam" id="PF00168">
    <property type="entry name" value="C2"/>
    <property type="match status" value="2"/>
</dbReference>
<dbReference type="InterPro" id="IPR039893">
    <property type="entry name" value="CEP120-like"/>
</dbReference>
<dbReference type="GO" id="GO:0005813">
    <property type="term" value="C:centrosome"/>
    <property type="evidence" value="ECO:0007669"/>
    <property type="project" value="UniProtKB-SubCell"/>
</dbReference>
<dbReference type="SUPFAM" id="SSF49562">
    <property type="entry name" value="C2 domain (Calcium/lipid-binding domain, CaLB)"/>
    <property type="match status" value="1"/>
</dbReference>
<feature type="domain" description="C2" evidence="11">
    <location>
        <begin position="1"/>
        <end position="96"/>
    </location>
</feature>
<reference evidence="12 13" key="1">
    <citation type="submission" date="2014-04" db="EMBL/GenBank/DDBJ databases">
        <title>Genome evolution of avian class.</title>
        <authorList>
            <person name="Zhang G."/>
            <person name="Li C."/>
        </authorList>
    </citation>
    <scope>NUCLEOTIDE SEQUENCE [LARGE SCALE GENOMIC DNA]</scope>
    <source>
        <strain evidence="12">BGI_N302</strain>
    </source>
</reference>
<dbReference type="PROSITE" id="PS50004">
    <property type="entry name" value="C2"/>
    <property type="match status" value="2"/>
</dbReference>
<name>A0A091ECF9_CORBR</name>
<sequence>GRCFPKRPKHMLIVEAKLDGEQLATDPVEHTDQPEFATELAWELGRKALHQHRLQRTPIKLQCFALDPVSPAKENIGYIVLDLRAAQDKKQTPKWYPLLGNKYPKFKPEIQLGVALETDSKALVHDFKAKEAPSREGKVLTLFPGLDPKSIVPVLNEEEGYHQIGPPEYCREHFVLSVTIAFATQLEQLIPSTMKLPDLQPEFFFYYSLLGNDVTNEPFTDLINPNFEPERASVRIRSTVEVLHVYLCAQSKLQIHLCCGDHSLGSTEVPLSGLLKKGNVEIDQHPVAVEGPFVLVAPNRAKQKLPQLPMDLVPAVGVSVILQRESMTTQPLIPLNAATEPNQPQEKVLSPVSGKTESLQQRSQTVPPQADQCSSKEDAATESEVESLKFEKGTKPQKRADSGPVAVSQPNPAGVSSSSEPVSAQKIVIPAASHHFCFSIDLRSIRGLEVGFPINCILRYSYPFFGSAAPIMTSPPVEVRKNMEVFLPKSYCAFDFATMPHQLQDTFFRLPLLVELWHKDKTAKDLLLGVARLQLSNVLASEKTRFLGGNGEQCWRQTCNETVSVTAPQGSGSRIAELSYAITLEDYGLVKVQEVMVSDSSQDMGAGQQRDVPPTQPCCAPEDHPEPRETLEYKAALELEMWKEMQEDIFENQLKKKEMVHMQALAEEWKKRDREREALVKKKVAEYNVMEEQLQKTLKDLDKRERQLFSAESELQRVKKELQAEHERNLQVLQDSVRRAREECAHQLELERSKMKQLEEDKVRLHQQLYEAENKHKTLEKEFQQYKEQQSSKPEIQLQSEINLLTLEKVELERKLESATKSKLHYKQQWTRALKELARIKQREQENAMAHLKKQQQELEHMRLRYLAAEEKELGKTDRQELEVIRNELNRLKQQEEERKKLKDATDNSAGRVDSLHCRKLNENTDDYLSRLIEERDTLLRTGVYNHEDHIVSELDRQIREVIAKRNIT</sequence>
<evidence type="ECO:0000256" key="6">
    <source>
        <dbReference type="ARBA" id="ARBA00060869"/>
    </source>
</evidence>
<evidence type="ECO:0000256" key="10">
    <source>
        <dbReference type="SAM" id="MobiDB-lite"/>
    </source>
</evidence>
<evidence type="ECO:0000256" key="2">
    <source>
        <dbReference type="ARBA" id="ARBA00022490"/>
    </source>
</evidence>
<evidence type="ECO:0000256" key="4">
    <source>
        <dbReference type="ARBA" id="ARBA00023054"/>
    </source>
</evidence>
<feature type="region of interest" description="Disordered" evidence="10">
    <location>
        <begin position="335"/>
        <end position="420"/>
    </location>
</feature>
<feature type="non-terminal residue" evidence="12">
    <location>
        <position position="969"/>
    </location>
</feature>
<feature type="coiled-coil region" evidence="9">
    <location>
        <begin position="684"/>
        <end position="912"/>
    </location>
</feature>